<protein>
    <recommendedName>
        <fullName evidence="3">Minor tail protein</fullName>
    </recommendedName>
</protein>
<evidence type="ECO:0008006" key="3">
    <source>
        <dbReference type="Google" id="ProtNLM"/>
    </source>
</evidence>
<evidence type="ECO:0000313" key="1">
    <source>
        <dbReference type="EMBL" id="MBM0274140.1"/>
    </source>
</evidence>
<comment type="caution">
    <text evidence="1">The sequence shown here is derived from an EMBL/GenBank/DDBJ whole genome shotgun (WGS) entry which is preliminary data.</text>
</comment>
<proteinExistence type="predicted"/>
<sequence>MATYGSDDLTPLLAQQPSAGLGYRQGILRAWNALNAENTVEVGGTLIENLPILNTNNDALQLAPGDVVGILTTGTSANSWMILGRVTMPGTPAAESLLSQVSSGIAVGVVTTQQSTASTTYGDLATVGPSATVTIRATGKCLVILSSQMGYATATATGGCKASFVASGANTIATSGQRSINMGMNTGAPSTFRVDQFGATFYLAGLNPGVTTFTMKYGAQNGSVADFSDRVLVVFPL</sequence>
<organism evidence="1 2">
    <name type="scientific">Micromonospora tarensis</name>
    <dbReference type="NCBI Taxonomy" id="2806100"/>
    <lineage>
        <taxon>Bacteria</taxon>
        <taxon>Bacillati</taxon>
        <taxon>Actinomycetota</taxon>
        <taxon>Actinomycetes</taxon>
        <taxon>Micromonosporales</taxon>
        <taxon>Micromonosporaceae</taxon>
        <taxon>Micromonospora</taxon>
    </lineage>
</organism>
<dbReference type="Proteomes" id="UP000622245">
    <property type="component" value="Unassembled WGS sequence"/>
</dbReference>
<dbReference type="EMBL" id="JAEVHL010000002">
    <property type="protein sequence ID" value="MBM0274140.1"/>
    <property type="molecule type" value="Genomic_DNA"/>
</dbReference>
<evidence type="ECO:0000313" key="2">
    <source>
        <dbReference type="Proteomes" id="UP000622245"/>
    </source>
</evidence>
<gene>
    <name evidence="1" type="ORF">JM949_01005</name>
</gene>
<reference evidence="1 2" key="1">
    <citation type="submission" date="2021-01" db="EMBL/GenBank/DDBJ databases">
        <title>Draft genome sequence of Micromonospora sp. strain STR1s_6.</title>
        <authorList>
            <person name="Karlyshev A."/>
            <person name="Jawad R."/>
        </authorList>
    </citation>
    <scope>NUCLEOTIDE SEQUENCE [LARGE SCALE GENOMIC DNA]</scope>
    <source>
        <strain evidence="1 2">STR1S-6</strain>
    </source>
</reference>
<accession>A0ABS1Y9T7</accession>
<dbReference type="RefSeq" id="WP_203146570.1">
    <property type="nucleotide sequence ID" value="NZ_JAEVHL010000002.1"/>
</dbReference>
<name>A0ABS1Y9T7_9ACTN</name>
<keyword evidence="2" id="KW-1185">Reference proteome</keyword>